<keyword evidence="2" id="KW-1185">Reference proteome</keyword>
<comment type="caution">
    <text evidence="1">The sequence shown here is derived from an EMBL/GenBank/DDBJ whole genome shotgun (WGS) entry which is preliminary data.</text>
</comment>
<protein>
    <submittedName>
        <fullName evidence="1">Uncharacterized protein</fullName>
    </submittedName>
</protein>
<organism evidence="1 2">
    <name type="scientific">Solanum stoloniferum</name>
    <dbReference type="NCBI Taxonomy" id="62892"/>
    <lineage>
        <taxon>Eukaryota</taxon>
        <taxon>Viridiplantae</taxon>
        <taxon>Streptophyta</taxon>
        <taxon>Embryophyta</taxon>
        <taxon>Tracheophyta</taxon>
        <taxon>Spermatophyta</taxon>
        <taxon>Magnoliopsida</taxon>
        <taxon>eudicotyledons</taxon>
        <taxon>Gunneridae</taxon>
        <taxon>Pentapetalae</taxon>
        <taxon>asterids</taxon>
        <taxon>lamiids</taxon>
        <taxon>Solanales</taxon>
        <taxon>Solanaceae</taxon>
        <taxon>Solanoideae</taxon>
        <taxon>Solaneae</taxon>
        <taxon>Solanum</taxon>
    </lineage>
</organism>
<proteinExistence type="predicted"/>
<dbReference type="EMBL" id="JBJKTR010000004">
    <property type="protein sequence ID" value="KAL3372023.1"/>
    <property type="molecule type" value="Genomic_DNA"/>
</dbReference>
<dbReference type="AlphaFoldDB" id="A0ABD2UTW1"/>
<accession>A0ABD2UTW1</accession>
<sequence>YISPSNKNLLTKTSSKSTTFSFLTSHIFIMSSNSIIPKKHFPQRDKKFSTISCHGNDNIEDDFQEEIIQEEDEDRCVSSKIYLKSTGPIMNKDVALRRIRHRKQLNKFKSFLAFPNFKTSSKNDSNISTNSQIIRWVDDAFAAP</sequence>
<feature type="non-terminal residue" evidence="1">
    <location>
        <position position="1"/>
    </location>
</feature>
<evidence type="ECO:0000313" key="1">
    <source>
        <dbReference type="EMBL" id="KAL3372023.1"/>
    </source>
</evidence>
<gene>
    <name evidence="1" type="ORF">AABB24_008523</name>
</gene>
<dbReference type="PANTHER" id="PTHR35324:SF4">
    <property type="entry name" value="EXPRESSED PROTEIN"/>
    <property type="match status" value="1"/>
</dbReference>
<evidence type="ECO:0000313" key="2">
    <source>
        <dbReference type="Proteomes" id="UP001627284"/>
    </source>
</evidence>
<dbReference type="PANTHER" id="PTHR35324">
    <property type="entry name" value="BNAA08G03750D PROTEIN"/>
    <property type="match status" value="1"/>
</dbReference>
<name>A0ABD2UTW1_9SOLN</name>
<dbReference type="Proteomes" id="UP001627284">
    <property type="component" value="Unassembled WGS sequence"/>
</dbReference>
<reference evidence="1 2" key="1">
    <citation type="submission" date="2024-05" db="EMBL/GenBank/DDBJ databases">
        <title>De novo assembly of an allotetraploid wild potato.</title>
        <authorList>
            <person name="Hosaka A.J."/>
        </authorList>
    </citation>
    <scope>NUCLEOTIDE SEQUENCE [LARGE SCALE GENOMIC DNA]</scope>
    <source>
        <tissue evidence="1">Young leaves</tissue>
    </source>
</reference>